<evidence type="ECO:0000313" key="8">
    <source>
        <dbReference type="Proteomes" id="UP000316095"/>
    </source>
</evidence>
<dbReference type="GO" id="GO:0008658">
    <property type="term" value="F:penicillin binding"/>
    <property type="evidence" value="ECO:0007669"/>
    <property type="project" value="InterPro"/>
</dbReference>
<dbReference type="InterPro" id="IPR005311">
    <property type="entry name" value="PBP_dimer"/>
</dbReference>
<dbReference type="AlphaFoldDB" id="A0A5C5XMC1"/>
<evidence type="ECO:0000256" key="4">
    <source>
        <dbReference type="SAM" id="Phobius"/>
    </source>
</evidence>
<keyword evidence="2" id="KW-0378">Hydrolase</keyword>
<keyword evidence="2" id="KW-0121">Carboxypeptidase</keyword>
<evidence type="ECO:0000256" key="2">
    <source>
        <dbReference type="ARBA" id="ARBA00022645"/>
    </source>
</evidence>
<reference evidence="7 8" key="1">
    <citation type="submission" date="2019-02" db="EMBL/GenBank/DDBJ databases">
        <title>Deep-cultivation of Planctomycetes and their phenomic and genomic characterization uncovers novel biology.</title>
        <authorList>
            <person name="Wiegand S."/>
            <person name="Jogler M."/>
            <person name="Boedeker C."/>
            <person name="Pinto D."/>
            <person name="Vollmers J."/>
            <person name="Rivas-Marin E."/>
            <person name="Kohn T."/>
            <person name="Peeters S.H."/>
            <person name="Heuer A."/>
            <person name="Rast P."/>
            <person name="Oberbeckmann S."/>
            <person name="Bunk B."/>
            <person name="Jeske O."/>
            <person name="Meyerdierks A."/>
            <person name="Storesund J.E."/>
            <person name="Kallscheuer N."/>
            <person name="Luecker S."/>
            <person name="Lage O.M."/>
            <person name="Pohl T."/>
            <person name="Merkel B.J."/>
            <person name="Hornburger P."/>
            <person name="Mueller R.-W."/>
            <person name="Bruemmer F."/>
            <person name="Labrenz M."/>
            <person name="Spormann A.M."/>
            <person name="Op Den Camp H."/>
            <person name="Overmann J."/>
            <person name="Amann R."/>
            <person name="Jetten M.S.M."/>
            <person name="Mascher T."/>
            <person name="Medema M.H."/>
            <person name="Devos D.P."/>
            <person name="Kaster A.-K."/>
            <person name="Ovreas L."/>
            <person name="Rohde M."/>
            <person name="Galperin M.Y."/>
            <person name="Jogler C."/>
        </authorList>
    </citation>
    <scope>NUCLEOTIDE SEQUENCE [LARGE SCALE GENOMIC DNA]</scope>
    <source>
        <strain evidence="7 8">Pan54</strain>
    </source>
</reference>
<dbReference type="InterPro" id="IPR050515">
    <property type="entry name" value="Beta-lactam/transpept"/>
</dbReference>
<evidence type="ECO:0000259" key="5">
    <source>
        <dbReference type="Pfam" id="PF00905"/>
    </source>
</evidence>
<dbReference type="InterPro" id="IPR001460">
    <property type="entry name" value="PCN-bd_Tpept"/>
</dbReference>
<accession>A0A5C5XMC1</accession>
<dbReference type="EMBL" id="SJPG01000001">
    <property type="protein sequence ID" value="TWT63858.1"/>
    <property type="molecule type" value="Genomic_DNA"/>
</dbReference>
<dbReference type="OrthoDB" id="9770103at2"/>
<dbReference type="InterPro" id="IPR012338">
    <property type="entry name" value="Beta-lactam/transpept-like"/>
</dbReference>
<dbReference type="PANTHER" id="PTHR30627:SF1">
    <property type="entry name" value="PEPTIDOGLYCAN D,D-TRANSPEPTIDASE FTSI"/>
    <property type="match status" value="1"/>
</dbReference>
<evidence type="ECO:0000256" key="1">
    <source>
        <dbReference type="ARBA" id="ARBA00004370"/>
    </source>
</evidence>
<name>A0A5C5XMC1_9PLAN</name>
<feature type="transmembrane region" description="Helical" evidence="4">
    <location>
        <begin position="18"/>
        <end position="39"/>
    </location>
</feature>
<dbReference type="InterPro" id="IPR036138">
    <property type="entry name" value="PBP_dimer_sf"/>
</dbReference>
<keyword evidence="4" id="KW-1133">Transmembrane helix</keyword>
<protein>
    <submittedName>
        <fullName evidence="7">Peptidoglycan D,D-transpeptidase FtsI</fullName>
    </submittedName>
</protein>
<dbReference type="Proteomes" id="UP000316095">
    <property type="component" value="Unassembled WGS sequence"/>
</dbReference>
<keyword evidence="4" id="KW-0812">Transmembrane</keyword>
<keyword evidence="2" id="KW-0645">Protease</keyword>
<dbReference type="RefSeq" id="WP_146505634.1">
    <property type="nucleotide sequence ID" value="NZ_SJPG01000001.1"/>
</dbReference>
<keyword evidence="3 4" id="KW-0472">Membrane</keyword>
<dbReference type="GO" id="GO:0004180">
    <property type="term" value="F:carboxypeptidase activity"/>
    <property type="evidence" value="ECO:0007669"/>
    <property type="project" value="UniProtKB-KW"/>
</dbReference>
<keyword evidence="8" id="KW-1185">Reference proteome</keyword>
<dbReference type="GO" id="GO:0071555">
    <property type="term" value="P:cell wall organization"/>
    <property type="evidence" value="ECO:0007669"/>
    <property type="project" value="TreeGrafter"/>
</dbReference>
<dbReference type="SUPFAM" id="SSF56519">
    <property type="entry name" value="Penicillin binding protein dimerisation domain"/>
    <property type="match status" value="1"/>
</dbReference>
<gene>
    <name evidence="7" type="primary">ftsI</name>
    <name evidence="7" type="ORF">Pan54_46170</name>
</gene>
<dbReference type="GO" id="GO:0005886">
    <property type="term" value="C:plasma membrane"/>
    <property type="evidence" value="ECO:0007669"/>
    <property type="project" value="TreeGrafter"/>
</dbReference>
<sequence length="577" mass="64757">MTDEPDPSISLRTSRLKILSAGVVLLWGLIVVHLIGLHWTQSQRMKSRVDQQQTLVETIRARPGDILDRNGQLLATSIDTESLYAVPRRIDNFKTFAETIAPLINRDADELRLQLESQKEKGFFWLERRIDPKVADDIRALDLPKETYGFDREFRRYYPNQALASHILGMRDIDGEGRGGMEQKYDELLRGKDGKRTLVRDARNRAIHLYEHENERVEHGQTIHLTLDIQIQRLVEKQLDEIMTEWQPIGCTAVICEPKSGDILAIASRPTYNPADPTTFSDEAWLNRAVNWSYEPGSTMKPLIVAWALQQDLVSVNSRFHGHWGEYRMGPRVLHDSHAYGEMSLAEVLIKSSNIGMAQIGERLTNSGLHQALQQFGFGYRTGLGLPGELTGFVRPLNQWNHYSTGSIPMGQELTVTPLQMLMAHAALANRGEFQQPRLVMKAGHSTATEKSAQLSMPLIDPVLADWVIRDPMRRVLTEGTGQRVDVDGLDIFGKTGTSQVYDPELGTYSPTKTVCSFVCGIPTQNPELIVLVAVDQPTQGTSHYGSNVAAPAAVKMLKKAYGLRHIDVAEQPKVIR</sequence>
<feature type="domain" description="Penicillin-binding protein dimerisation" evidence="6">
    <location>
        <begin position="60"/>
        <end position="207"/>
    </location>
</feature>
<comment type="caution">
    <text evidence="7">The sequence shown here is derived from an EMBL/GenBank/DDBJ whole genome shotgun (WGS) entry which is preliminary data.</text>
</comment>
<dbReference type="PANTHER" id="PTHR30627">
    <property type="entry name" value="PEPTIDOGLYCAN D,D-TRANSPEPTIDASE"/>
    <property type="match status" value="1"/>
</dbReference>
<dbReference type="Gene3D" id="3.40.710.10">
    <property type="entry name" value="DD-peptidase/beta-lactamase superfamily"/>
    <property type="match status" value="1"/>
</dbReference>
<dbReference type="Gene3D" id="3.90.1310.10">
    <property type="entry name" value="Penicillin-binding protein 2a (Domain 2)"/>
    <property type="match status" value="1"/>
</dbReference>
<comment type="subcellular location">
    <subcellularLocation>
        <location evidence="1">Membrane</location>
    </subcellularLocation>
</comment>
<dbReference type="Pfam" id="PF00905">
    <property type="entry name" value="Transpeptidase"/>
    <property type="match status" value="1"/>
</dbReference>
<evidence type="ECO:0000259" key="6">
    <source>
        <dbReference type="Pfam" id="PF03717"/>
    </source>
</evidence>
<dbReference type="Gene3D" id="3.30.450.330">
    <property type="match status" value="1"/>
</dbReference>
<evidence type="ECO:0000313" key="7">
    <source>
        <dbReference type="EMBL" id="TWT63858.1"/>
    </source>
</evidence>
<feature type="domain" description="Penicillin-binding protein transpeptidase" evidence="5">
    <location>
        <begin position="252"/>
        <end position="557"/>
    </location>
</feature>
<dbReference type="SUPFAM" id="SSF56601">
    <property type="entry name" value="beta-lactamase/transpeptidase-like"/>
    <property type="match status" value="1"/>
</dbReference>
<evidence type="ECO:0000256" key="3">
    <source>
        <dbReference type="ARBA" id="ARBA00023136"/>
    </source>
</evidence>
<dbReference type="Pfam" id="PF03717">
    <property type="entry name" value="PBP_dimer"/>
    <property type="match status" value="1"/>
</dbReference>
<organism evidence="7 8">
    <name type="scientific">Rubinisphaera italica</name>
    <dbReference type="NCBI Taxonomy" id="2527969"/>
    <lineage>
        <taxon>Bacteria</taxon>
        <taxon>Pseudomonadati</taxon>
        <taxon>Planctomycetota</taxon>
        <taxon>Planctomycetia</taxon>
        <taxon>Planctomycetales</taxon>
        <taxon>Planctomycetaceae</taxon>
        <taxon>Rubinisphaera</taxon>
    </lineage>
</organism>
<proteinExistence type="predicted"/>